<keyword evidence="2" id="KW-1185">Reference proteome</keyword>
<accession>A0A7N0VCS8</accession>
<sequence>MRKFFTMQLHSHILHYGKIDTAKNLLTFPQLIIEVLTWCEAHGCRKNIFSFVMDCCLLYWISYEAPEREFKLGLKPAPDYKNLQHKIISSILTSSQAGQLDESRGAKNGRQLLGLFQREISIEVFATRNPPNPGLTLMSKPSSLPTPFTALRADILLQTREWFPLAWALVALSAFRETRMALAAGKHQSGGEMDASAALGDDALAASSGQVIVGV</sequence>
<dbReference type="EnsemblPlants" id="Kaladp0586s0004.1.v1.1">
    <property type="protein sequence ID" value="Kaladp0586s0004.1.v1.1"/>
    <property type="gene ID" value="Kaladp0586s0004.v1.1"/>
</dbReference>
<organism evidence="1 2">
    <name type="scientific">Kalanchoe fedtschenkoi</name>
    <name type="common">Lavender scallops</name>
    <name type="synonym">South American air plant</name>
    <dbReference type="NCBI Taxonomy" id="63787"/>
    <lineage>
        <taxon>Eukaryota</taxon>
        <taxon>Viridiplantae</taxon>
        <taxon>Streptophyta</taxon>
        <taxon>Embryophyta</taxon>
        <taxon>Tracheophyta</taxon>
        <taxon>Spermatophyta</taxon>
        <taxon>Magnoliopsida</taxon>
        <taxon>eudicotyledons</taxon>
        <taxon>Gunneridae</taxon>
        <taxon>Pentapetalae</taxon>
        <taxon>Saxifragales</taxon>
        <taxon>Crassulaceae</taxon>
        <taxon>Kalanchoe</taxon>
    </lineage>
</organism>
<evidence type="ECO:0000313" key="2">
    <source>
        <dbReference type="Proteomes" id="UP000594263"/>
    </source>
</evidence>
<proteinExistence type="predicted"/>
<protein>
    <submittedName>
        <fullName evidence="1">Uncharacterized protein</fullName>
    </submittedName>
</protein>
<evidence type="ECO:0000313" key="1">
    <source>
        <dbReference type="EnsemblPlants" id="Kaladp0586s0004.1.v1.1"/>
    </source>
</evidence>
<dbReference type="PANTHER" id="PTHR37769">
    <property type="entry name" value="OS08G0243900 PROTEIN"/>
    <property type="match status" value="1"/>
</dbReference>
<dbReference type="PANTHER" id="PTHR37769:SF1">
    <property type="entry name" value="OS08G0243900 PROTEIN"/>
    <property type="match status" value="1"/>
</dbReference>
<name>A0A7N0VCS8_KALFE</name>
<dbReference type="Gramene" id="Kaladp0586s0004.1.v1.1">
    <property type="protein sequence ID" value="Kaladp0586s0004.1.v1.1"/>
    <property type="gene ID" value="Kaladp0586s0004.v1.1"/>
</dbReference>
<dbReference type="Proteomes" id="UP000594263">
    <property type="component" value="Unplaced"/>
</dbReference>
<dbReference type="AlphaFoldDB" id="A0A7N0VCS8"/>
<reference evidence="1" key="1">
    <citation type="submission" date="2021-01" db="UniProtKB">
        <authorList>
            <consortium name="EnsemblPlants"/>
        </authorList>
    </citation>
    <scope>IDENTIFICATION</scope>
</reference>